<dbReference type="Proteomes" id="UP000007819">
    <property type="component" value="Chromosome X"/>
</dbReference>
<dbReference type="SUPFAM" id="SSF48097">
    <property type="entry name" value="Regulator of G-protein signaling, RGS"/>
    <property type="match status" value="1"/>
</dbReference>
<evidence type="ECO:0000256" key="1">
    <source>
        <dbReference type="SAM" id="Phobius"/>
    </source>
</evidence>
<dbReference type="InterPro" id="IPR044926">
    <property type="entry name" value="RGS_subdomain_2"/>
</dbReference>
<organism evidence="5 6">
    <name type="scientific">Acyrthosiphon pisum</name>
    <name type="common">Pea aphid</name>
    <dbReference type="NCBI Taxonomy" id="7029"/>
    <lineage>
        <taxon>Eukaryota</taxon>
        <taxon>Metazoa</taxon>
        <taxon>Ecdysozoa</taxon>
        <taxon>Arthropoda</taxon>
        <taxon>Hexapoda</taxon>
        <taxon>Insecta</taxon>
        <taxon>Pterygota</taxon>
        <taxon>Neoptera</taxon>
        <taxon>Paraneoptera</taxon>
        <taxon>Hemiptera</taxon>
        <taxon>Sternorrhyncha</taxon>
        <taxon>Aphidomorpha</taxon>
        <taxon>Aphidoidea</taxon>
        <taxon>Aphididae</taxon>
        <taxon>Macrosiphini</taxon>
        <taxon>Acyrthosiphon</taxon>
    </lineage>
</organism>
<feature type="domain" description="PX" evidence="3">
    <location>
        <begin position="505"/>
        <end position="683"/>
    </location>
</feature>
<dbReference type="OrthoDB" id="5957963at2759"/>
<name>A0A8R2A3Z0_ACYPI</name>
<dbReference type="GO" id="GO:0097352">
    <property type="term" value="P:autophagosome maturation"/>
    <property type="evidence" value="ECO:0007669"/>
    <property type="project" value="TreeGrafter"/>
</dbReference>
<feature type="domain" description="RGS" evidence="2">
    <location>
        <begin position="296"/>
        <end position="425"/>
    </location>
</feature>
<feature type="transmembrane region" description="Helical" evidence="1">
    <location>
        <begin position="18"/>
        <end position="51"/>
    </location>
</feature>
<dbReference type="Gene3D" id="3.30.1520.10">
    <property type="entry name" value="Phox-like domain"/>
    <property type="match status" value="1"/>
</dbReference>
<dbReference type="InterPro" id="IPR037436">
    <property type="entry name" value="SNX14_PX"/>
</dbReference>
<sequence>MKDILDLLTDDRIVNYGLVAISCILLFNLFIWGCLSFIIVIIAIACGYYMFDYALKNQNLNTTSRSENIFDKTKIYKCNDCKNCISSEVHLKCLNQETPWKGLLIPEQIDSSIDKLLSKIIKVYIENWYDNISNDPHFIKEIKQVIRFATSVLLKRFLQLDLEDIVLYKVIPICLSHIRHCQRMEKGEKIAYHYAISNRKVEIMYLKKVSSSLLPFIIRQTDLQCTIFYTLVRELLSLWVLLPISDVICNPINIAFTWSKLSKSSIISTNATCKDKKVEFLSKFIAENQNYPVQLEMRSIFKDSTILSAFTAFLKRKGAVHLLQFCLDVDQFNKRMLKPEISSQELDMLYRDAWDIFSVYFSSHSPDCINFDPELVSQLRKVLSKDVIKLQNSKPLYQAYEQTYSILQNSYWIEFHNSDEYFSWICGPRNIPEAGSSQESSNNEKKNCASKLSRKLNRIKGAMKSSTIYDGQFDSLSSECDPEYGEDLSVDSEIINGERDLSTWKVTDVTSAMKLESGSNGGQSLVFFITVETVKNDLIKQWCVERRLADFYTLKSKLTEFHGVFVDARLPSRRILLQKTENNDIYMQFLNQLLQKPELRGSDLLHMFLTSIDNFEDSESAIGRLLRKSMPMALRKERGQNLESFISIFMASIETKLKQRYEWKDLSEHPPERKFKIAENPIFGNNLNIIKDENQTTLEEISEQIKFPYTPINCIIFFGVHVYNMSNAVVRLILAVQSICGNIVDSIIQRYISLRIVRSITPSKISNLIELLENLLFPGDDAPQKTDHQISVEHLKLLNNSVFFPLYMCLYQCTQNSVMNKQLFYRLLDVLLAEMFPELRTQLNEQL</sequence>
<dbReference type="Pfam" id="PF00615">
    <property type="entry name" value="RGS"/>
    <property type="match status" value="1"/>
</dbReference>
<evidence type="ECO:0000313" key="5">
    <source>
        <dbReference type="EnsemblMetazoa" id="XP_003240642.1"/>
    </source>
</evidence>
<evidence type="ECO:0000259" key="3">
    <source>
        <dbReference type="PROSITE" id="PS50195"/>
    </source>
</evidence>
<dbReference type="Gene3D" id="1.10.167.10">
    <property type="entry name" value="Regulator of G-protein Signalling 4, domain 2"/>
    <property type="match status" value="1"/>
</dbReference>
<reference evidence="6" key="1">
    <citation type="submission" date="2010-06" db="EMBL/GenBank/DDBJ databases">
        <authorList>
            <person name="Jiang H."/>
            <person name="Abraham K."/>
            <person name="Ali S."/>
            <person name="Alsbrooks S.L."/>
            <person name="Anim B.N."/>
            <person name="Anosike U.S."/>
            <person name="Attaway T."/>
            <person name="Bandaranaike D.P."/>
            <person name="Battles P.K."/>
            <person name="Bell S.N."/>
            <person name="Bell A.V."/>
            <person name="Beltran B."/>
            <person name="Bickham C."/>
            <person name="Bustamante Y."/>
            <person name="Caleb T."/>
            <person name="Canada A."/>
            <person name="Cardenas V."/>
            <person name="Carter K."/>
            <person name="Chacko J."/>
            <person name="Chandrabose M.N."/>
            <person name="Chavez D."/>
            <person name="Chavez A."/>
            <person name="Chen L."/>
            <person name="Chu H.-S."/>
            <person name="Claassen K.J."/>
            <person name="Cockrell R."/>
            <person name="Collins M."/>
            <person name="Cooper J.A."/>
            <person name="Cree A."/>
            <person name="Curry S.M."/>
            <person name="Da Y."/>
            <person name="Dao M.D."/>
            <person name="Das B."/>
            <person name="Davila M.-L."/>
            <person name="Davy-Carroll L."/>
            <person name="Denson S."/>
            <person name="Dinh H."/>
            <person name="Ebong V.E."/>
            <person name="Edwards J.R."/>
            <person name="Egan A."/>
            <person name="El-Daye J."/>
            <person name="Escobedo L."/>
            <person name="Fernandez S."/>
            <person name="Fernando P.R."/>
            <person name="Flagg N."/>
            <person name="Forbes L.D."/>
            <person name="Fowler R.G."/>
            <person name="Fu Q."/>
            <person name="Gabisi R.A."/>
            <person name="Ganer J."/>
            <person name="Garbino Pronczuk A."/>
            <person name="Garcia R.M."/>
            <person name="Garner T."/>
            <person name="Garrett T.E."/>
            <person name="Gonzalez D.A."/>
            <person name="Hamid H."/>
            <person name="Hawkins E.S."/>
            <person name="Hirani K."/>
            <person name="Hogues M.E."/>
            <person name="Hollins B."/>
            <person name="Hsiao C.-H."/>
            <person name="Jabil R."/>
            <person name="James M.L."/>
            <person name="Jhangiani S.N."/>
            <person name="Johnson B."/>
            <person name="Johnson Q."/>
            <person name="Joshi V."/>
            <person name="Kalu J.B."/>
            <person name="Kam C."/>
            <person name="Kashfia A."/>
            <person name="Keebler J."/>
            <person name="Kisamo H."/>
            <person name="Kovar C.L."/>
            <person name="Lago L.A."/>
            <person name="Lai C.-Y."/>
            <person name="Laidlaw J."/>
            <person name="Lara F."/>
            <person name="Le T.-K."/>
            <person name="Lee S.L."/>
            <person name="Legall F.H."/>
            <person name="Lemon S.J."/>
            <person name="Lewis L.R."/>
            <person name="Li B."/>
            <person name="Liu Y."/>
            <person name="Liu Y.-S."/>
            <person name="Lopez J."/>
            <person name="Lozado R.J."/>
            <person name="Lu J."/>
            <person name="Madu R.C."/>
            <person name="Maheshwari M."/>
            <person name="Maheshwari R."/>
            <person name="Malloy K."/>
            <person name="Martinez E."/>
            <person name="Mathew T."/>
            <person name="Mercado I.C."/>
            <person name="Mercado C."/>
            <person name="Meyer B."/>
            <person name="Montgomery K."/>
            <person name="Morgan M.B."/>
            <person name="Munidasa M."/>
            <person name="Nazareth L.V."/>
            <person name="Nelson J."/>
            <person name="Ng B.M."/>
            <person name="Nguyen N.B."/>
            <person name="Nguyen P.Q."/>
            <person name="Nguyen T."/>
            <person name="Obregon M."/>
            <person name="Okwuonu G.O."/>
            <person name="Onwere C.G."/>
            <person name="Orozco G."/>
            <person name="Parra A."/>
            <person name="Patel S."/>
            <person name="Patil S."/>
            <person name="Perez A."/>
            <person name="Perez Y."/>
            <person name="Pham C."/>
            <person name="Primus E.L."/>
            <person name="Pu L.-L."/>
            <person name="Puazo M."/>
            <person name="Qin X."/>
            <person name="Quiroz J.B."/>
            <person name="Reese J."/>
            <person name="Richards S."/>
            <person name="Rives C.M."/>
            <person name="Robberts R."/>
            <person name="Ruiz S.J."/>
            <person name="Ruiz M.J."/>
            <person name="Santibanez J."/>
            <person name="Schneider B.W."/>
            <person name="Sisson I."/>
            <person name="Smith M."/>
            <person name="Sodergren E."/>
            <person name="Song X.-Z."/>
            <person name="Song B.B."/>
            <person name="Summersgill H."/>
            <person name="Thelus R."/>
            <person name="Thornton R.D."/>
            <person name="Trejos Z.Y."/>
            <person name="Usmani K."/>
            <person name="Vattathil S."/>
            <person name="Villasana D."/>
            <person name="Walker D.L."/>
            <person name="Wang S."/>
            <person name="Wang K."/>
            <person name="White C.S."/>
            <person name="Williams A.C."/>
            <person name="Williamson J."/>
            <person name="Wilson K."/>
            <person name="Woghiren I.O."/>
            <person name="Woodworth J.R."/>
            <person name="Worley K.C."/>
            <person name="Wright R.A."/>
            <person name="Wu W."/>
            <person name="Young L."/>
            <person name="Zhang L."/>
            <person name="Zhang J."/>
            <person name="Zhu Y."/>
            <person name="Muzny D.M."/>
            <person name="Weinstock G."/>
            <person name="Gibbs R.A."/>
        </authorList>
    </citation>
    <scope>NUCLEOTIDE SEQUENCE [LARGE SCALE GENOMIC DNA]</scope>
    <source>
        <strain evidence="6">LSR1</strain>
    </source>
</reference>
<dbReference type="GO" id="GO:0005770">
    <property type="term" value="C:late endosome"/>
    <property type="evidence" value="ECO:0007669"/>
    <property type="project" value="TreeGrafter"/>
</dbReference>
<dbReference type="Pfam" id="PF00787">
    <property type="entry name" value="PX"/>
    <property type="match status" value="1"/>
</dbReference>
<proteinExistence type="predicted"/>
<dbReference type="SUPFAM" id="SSF64268">
    <property type="entry name" value="PX domain"/>
    <property type="match status" value="1"/>
</dbReference>
<dbReference type="InterPro" id="IPR001683">
    <property type="entry name" value="PX_dom"/>
</dbReference>
<dbReference type="RefSeq" id="XP_003240642.1">
    <property type="nucleotide sequence ID" value="XM_003240594.3"/>
</dbReference>
<dbReference type="KEGG" id="api:100167542"/>
<keyword evidence="6" id="KW-1185">Reference proteome</keyword>
<evidence type="ECO:0000259" key="4">
    <source>
        <dbReference type="PROSITE" id="PS51207"/>
    </source>
</evidence>
<dbReference type="SMART" id="SM00315">
    <property type="entry name" value="RGS"/>
    <property type="match status" value="1"/>
</dbReference>
<dbReference type="Pfam" id="PF02194">
    <property type="entry name" value="PXA"/>
    <property type="match status" value="1"/>
</dbReference>
<dbReference type="PROSITE" id="PS50132">
    <property type="entry name" value="RGS"/>
    <property type="match status" value="1"/>
</dbReference>
<dbReference type="GeneID" id="100167542"/>
<accession>A0A8R2A3Z0</accession>
<keyword evidence="1" id="KW-1133">Transmembrane helix</keyword>
<dbReference type="AlphaFoldDB" id="A0A8R2A3Z0"/>
<dbReference type="CDD" id="cd06877">
    <property type="entry name" value="PX_SNX14"/>
    <property type="match status" value="1"/>
</dbReference>
<keyword evidence="1" id="KW-0472">Membrane</keyword>
<evidence type="ECO:0008006" key="7">
    <source>
        <dbReference type="Google" id="ProtNLM"/>
    </source>
</evidence>
<dbReference type="InterPro" id="IPR016137">
    <property type="entry name" value="RGS"/>
</dbReference>
<evidence type="ECO:0000313" key="6">
    <source>
        <dbReference type="Proteomes" id="UP000007819"/>
    </source>
</evidence>
<dbReference type="SMART" id="SM00313">
    <property type="entry name" value="PXA"/>
    <property type="match status" value="1"/>
</dbReference>
<dbReference type="EnsemblMetazoa" id="XM_003240594.4">
    <property type="protein sequence ID" value="XP_003240642.1"/>
    <property type="gene ID" value="LOC100167542"/>
</dbReference>
<evidence type="ECO:0000259" key="2">
    <source>
        <dbReference type="PROSITE" id="PS50132"/>
    </source>
</evidence>
<dbReference type="InterPro" id="IPR003114">
    <property type="entry name" value="Phox_assoc"/>
</dbReference>
<dbReference type="PROSITE" id="PS51257">
    <property type="entry name" value="PROKAR_LIPOPROTEIN"/>
    <property type="match status" value="1"/>
</dbReference>
<dbReference type="GO" id="GO:0035091">
    <property type="term" value="F:phosphatidylinositol binding"/>
    <property type="evidence" value="ECO:0007669"/>
    <property type="project" value="InterPro"/>
</dbReference>
<dbReference type="PANTHER" id="PTHR22775:SF44">
    <property type="entry name" value="SORTING NEXIN-14"/>
    <property type="match status" value="1"/>
</dbReference>
<dbReference type="InterPro" id="IPR036305">
    <property type="entry name" value="RGS_sf"/>
</dbReference>
<keyword evidence="1" id="KW-0812">Transmembrane</keyword>
<dbReference type="PROSITE" id="PS51207">
    <property type="entry name" value="PXA"/>
    <property type="match status" value="1"/>
</dbReference>
<reference evidence="5" key="2">
    <citation type="submission" date="2022-06" db="UniProtKB">
        <authorList>
            <consortium name="EnsemblMetazoa"/>
        </authorList>
    </citation>
    <scope>IDENTIFICATION</scope>
</reference>
<dbReference type="InterPro" id="IPR036871">
    <property type="entry name" value="PX_dom_sf"/>
</dbReference>
<feature type="domain" description="PXA" evidence="4">
    <location>
        <begin position="106"/>
        <end position="260"/>
    </location>
</feature>
<dbReference type="PROSITE" id="PS50195">
    <property type="entry name" value="PX"/>
    <property type="match status" value="1"/>
</dbReference>
<protein>
    <recommendedName>
        <fullName evidence="7">Sorting nexin-14</fullName>
    </recommendedName>
</protein>
<dbReference type="PANTHER" id="PTHR22775">
    <property type="entry name" value="SORTING NEXIN"/>
    <property type="match status" value="1"/>
</dbReference>